<reference evidence="3 4" key="1">
    <citation type="submission" date="2023-09" db="EMBL/GenBank/DDBJ databases">
        <title>Novel taxa isolated from Blanes Bay.</title>
        <authorList>
            <person name="Rey-Velasco X."/>
            <person name="Lucena T."/>
        </authorList>
    </citation>
    <scope>NUCLEOTIDE SEQUENCE [LARGE SCALE GENOMIC DNA]</scope>
    <source>
        <strain evidence="3 4">S334</strain>
    </source>
</reference>
<evidence type="ECO:0000256" key="1">
    <source>
        <dbReference type="ARBA" id="ARBA00008791"/>
    </source>
</evidence>
<keyword evidence="4" id="KW-1185">Reference proteome</keyword>
<dbReference type="InterPro" id="IPR014729">
    <property type="entry name" value="Rossmann-like_a/b/a_fold"/>
</dbReference>
<dbReference type="PRINTS" id="PR01438">
    <property type="entry name" value="UNVRSLSTRESS"/>
</dbReference>
<organism evidence="3 4">
    <name type="scientific">Pricia mediterranea</name>
    <dbReference type="NCBI Taxonomy" id="3076079"/>
    <lineage>
        <taxon>Bacteria</taxon>
        <taxon>Pseudomonadati</taxon>
        <taxon>Bacteroidota</taxon>
        <taxon>Flavobacteriia</taxon>
        <taxon>Flavobacteriales</taxon>
        <taxon>Flavobacteriaceae</taxon>
        <taxon>Pricia</taxon>
    </lineage>
</organism>
<dbReference type="InterPro" id="IPR006016">
    <property type="entry name" value="UspA"/>
</dbReference>
<comment type="caution">
    <text evidence="3">The sequence shown here is derived from an EMBL/GenBank/DDBJ whole genome shotgun (WGS) entry which is preliminary data.</text>
</comment>
<dbReference type="Pfam" id="PF00582">
    <property type="entry name" value="Usp"/>
    <property type="match status" value="1"/>
</dbReference>
<dbReference type="PANTHER" id="PTHR46268:SF6">
    <property type="entry name" value="UNIVERSAL STRESS PROTEIN UP12"/>
    <property type="match status" value="1"/>
</dbReference>
<dbReference type="SUPFAM" id="SSF52402">
    <property type="entry name" value="Adenine nucleotide alpha hydrolases-like"/>
    <property type="match status" value="2"/>
</dbReference>
<name>A0ABU3L114_9FLAO</name>
<dbReference type="Proteomes" id="UP001250656">
    <property type="component" value="Unassembled WGS sequence"/>
</dbReference>
<dbReference type="RefSeq" id="WP_314012331.1">
    <property type="nucleotide sequence ID" value="NZ_JAVTTP010000001.1"/>
</dbReference>
<feature type="domain" description="UspA" evidence="2">
    <location>
        <begin position="1"/>
        <end position="146"/>
    </location>
</feature>
<accession>A0ABU3L114</accession>
<protein>
    <submittedName>
        <fullName evidence="3">Universal stress protein</fullName>
    </submittedName>
</protein>
<evidence type="ECO:0000259" key="2">
    <source>
        <dbReference type="Pfam" id="PF00582"/>
    </source>
</evidence>
<dbReference type="Gene3D" id="3.40.50.620">
    <property type="entry name" value="HUPs"/>
    <property type="match status" value="2"/>
</dbReference>
<dbReference type="PANTHER" id="PTHR46268">
    <property type="entry name" value="STRESS RESPONSE PROTEIN NHAX"/>
    <property type="match status" value="1"/>
</dbReference>
<sequence length="277" mass="31874">MKKIILPTDFSDNAFNAIRYAVQLYKDIETTFYLLHTYTPPVYQMEYVMQSPAQFGLGDRHRQEAANRLNGLRDKIKSEFGNQKHSFITHVAFNTLIYEILETIENEKADLVIMGTQGATGATEILFGTNTVHLIKKTTCPVIAVPSEFEYENPKEILFPTDYIPDYSQEQLQQLVDIAENHKSHLEIIHVSSGFELADIQESNKKKLKVIFAEISHSFHDLPDQGVIAAINNFQKKKEIKILAMIRNKHTFFERMFIEPVIKKLGFHVNIPFMVIP</sequence>
<proteinExistence type="inferred from homology"/>
<dbReference type="CDD" id="cd00293">
    <property type="entry name" value="USP-like"/>
    <property type="match status" value="1"/>
</dbReference>
<dbReference type="InterPro" id="IPR006015">
    <property type="entry name" value="Universal_stress_UspA"/>
</dbReference>
<evidence type="ECO:0000313" key="3">
    <source>
        <dbReference type="EMBL" id="MDT7827419.1"/>
    </source>
</evidence>
<gene>
    <name evidence="3" type="ORF">RQM65_01920</name>
</gene>
<evidence type="ECO:0000313" key="4">
    <source>
        <dbReference type="Proteomes" id="UP001250656"/>
    </source>
</evidence>
<dbReference type="EMBL" id="JAVTTP010000001">
    <property type="protein sequence ID" value="MDT7827419.1"/>
    <property type="molecule type" value="Genomic_DNA"/>
</dbReference>
<comment type="similarity">
    <text evidence="1">Belongs to the universal stress protein A family.</text>
</comment>